<accession>A0ABD5VCY9</accession>
<feature type="domain" description="Aminoglycoside phosphotransferase" evidence="1">
    <location>
        <begin position="50"/>
        <end position="303"/>
    </location>
</feature>
<evidence type="ECO:0000313" key="2">
    <source>
        <dbReference type="EMBL" id="MFC6953257.1"/>
    </source>
</evidence>
<dbReference type="Pfam" id="PF01636">
    <property type="entry name" value="APH"/>
    <property type="match status" value="1"/>
</dbReference>
<protein>
    <submittedName>
        <fullName evidence="2">Phosphotransferase family protein</fullName>
    </submittedName>
</protein>
<dbReference type="PANTHER" id="PTHR21310">
    <property type="entry name" value="AMINOGLYCOSIDE PHOSPHOTRANSFERASE-RELATED-RELATED"/>
    <property type="match status" value="1"/>
</dbReference>
<sequence>MTDEWTRADADVSDEAVREMVGELRPAWTVERVARVDEGTDFVATLDVATPANGRRVVLKATTNDWVAAEVARAEPRLLEHVGGETTIPVPDVYGYCDAHDALPAPFYLMEHVPGEALEGRADVLDEDAVARVLRAAGENLAALHDLGTLPAAGTVGVRDDDLAVLDTDDDPRYADGLEKARDGCLEAIESLDDGGYFPGVTEDRERFADLIPTLREHVERTIPTLPPADDPRYCHWDYRYGNLLVDPGTGATNAVLDWANLSAAEPASNLASVEFHLLDADDPDDATLDARRRAFRDAYASARDDDWAFTDAVRERMAFYEFGNRVGAMACFGLWHEDATPAERERIEADHRAFVRDRCGGR</sequence>
<dbReference type="AlphaFoldDB" id="A0ABD5VCY9"/>
<comment type="caution">
    <text evidence="2">The sequence shown here is derived from an EMBL/GenBank/DDBJ whole genome shotgun (WGS) entry which is preliminary data.</text>
</comment>
<evidence type="ECO:0000259" key="1">
    <source>
        <dbReference type="Pfam" id="PF01636"/>
    </source>
</evidence>
<name>A0ABD5VCY9_9EURY</name>
<organism evidence="2 3">
    <name type="scientific">Halorubellus litoreus</name>
    <dbReference type="NCBI Taxonomy" id="755308"/>
    <lineage>
        <taxon>Archaea</taxon>
        <taxon>Methanobacteriati</taxon>
        <taxon>Methanobacteriota</taxon>
        <taxon>Stenosarchaea group</taxon>
        <taxon>Halobacteria</taxon>
        <taxon>Halobacteriales</taxon>
        <taxon>Halorubellaceae</taxon>
        <taxon>Halorubellus</taxon>
    </lineage>
</organism>
<evidence type="ECO:0000313" key="3">
    <source>
        <dbReference type="Proteomes" id="UP001596395"/>
    </source>
</evidence>
<dbReference type="InterPro" id="IPR011009">
    <property type="entry name" value="Kinase-like_dom_sf"/>
</dbReference>
<keyword evidence="3" id="KW-1185">Reference proteome</keyword>
<dbReference type="Gene3D" id="3.90.1200.10">
    <property type="match status" value="1"/>
</dbReference>
<dbReference type="EMBL" id="JBHSXN010000002">
    <property type="protein sequence ID" value="MFC6953257.1"/>
    <property type="molecule type" value="Genomic_DNA"/>
</dbReference>
<dbReference type="InterPro" id="IPR051678">
    <property type="entry name" value="AGP_Transferase"/>
</dbReference>
<dbReference type="Proteomes" id="UP001596395">
    <property type="component" value="Unassembled WGS sequence"/>
</dbReference>
<reference evidence="2 3" key="1">
    <citation type="journal article" date="2019" name="Int. J. Syst. Evol. Microbiol.">
        <title>The Global Catalogue of Microorganisms (GCM) 10K type strain sequencing project: providing services to taxonomists for standard genome sequencing and annotation.</title>
        <authorList>
            <consortium name="The Broad Institute Genomics Platform"/>
            <consortium name="The Broad Institute Genome Sequencing Center for Infectious Disease"/>
            <person name="Wu L."/>
            <person name="Ma J."/>
        </authorList>
    </citation>
    <scope>NUCLEOTIDE SEQUENCE [LARGE SCALE GENOMIC DNA]</scope>
    <source>
        <strain evidence="2 3">GX26</strain>
    </source>
</reference>
<dbReference type="SUPFAM" id="SSF56112">
    <property type="entry name" value="Protein kinase-like (PK-like)"/>
    <property type="match status" value="1"/>
</dbReference>
<dbReference type="InterPro" id="IPR002575">
    <property type="entry name" value="Aminoglycoside_PTrfase"/>
</dbReference>
<proteinExistence type="predicted"/>
<gene>
    <name evidence="2" type="ORF">ACFQGB_10315</name>
</gene>
<dbReference type="Gene3D" id="3.30.200.20">
    <property type="entry name" value="Phosphorylase Kinase, domain 1"/>
    <property type="match status" value="1"/>
</dbReference>